<dbReference type="Proteomes" id="UP000812013">
    <property type="component" value="Unassembled WGS sequence"/>
</dbReference>
<organism evidence="1 2">
    <name type="scientific">Streptomyces bambusae</name>
    <dbReference type="NCBI Taxonomy" id="1550616"/>
    <lineage>
        <taxon>Bacteria</taxon>
        <taxon>Bacillati</taxon>
        <taxon>Actinomycetota</taxon>
        <taxon>Actinomycetes</taxon>
        <taxon>Kitasatosporales</taxon>
        <taxon>Streptomycetaceae</taxon>
        <taxon>Streptomyces</taxon>
    </lineage>
</organism>
<gene>
    <name evidence="1" type="ORF">GPJ59_32920</name>
</gene>
<feature type="non-terminal residue" evidence="1">
    <location>
        <position position="147"/>
    </location>
</feature>
<proteinExistence type="predicted"/>
<dbReference type="EMBL" id="WTFF01000418">
    <property type="protein sequence ID" value="MBW5486526.1"/>
    <property type="molecule type" value="Genomic_DNA"/>
</dbReference>
<accession>A0ABS6ZFZ0</accession>
<evidence type="ECO:0000313" key="2">
    <source>
        <dbReference type="Proteomes" id="UP000812013"/>
    </source>
</evidence>
<name>A0ABS6ZFZ0_9ACTN</name>
<reference evidence="1 2" key="1">
    <citation type="submission" date="2019-12" db="EMBL/GenBank/DDBJ databases">
        <title>Genome sequence of Streptomyces bambusae.</title>
        <authorList>
            <person name="Bansal K."/>
            <person name="Choksket S."/>
            <person name="Korpole S."/>
            <person name="Patil P.B."/>
        </authorList>
    </citation>
    <scope>NUCLEOTIDE SEQUENCE [LARGE SCALE GENOMIC DNA]</scope>
    <source>
        <strain evidence="1 2">SK60</strain>
    </source>
</reference>
<sequence length="147" mass="15368">MSRSQAASCHSLVVRMPGPVDAGELEERLRSGAAGALDAPGDLRLWQERLPYAATDPAAAARVRREAERPLRTAGLPLRAVLLHYRDGDADLVLVARRTLSLDPGTLACAPAPAAAPAGGRPVLELAPIHLFEPTGPGLIPVAGFCL</sequence>
<evidence type="ECO:0000313" key="1">
    <source>
        <dbReference type="EMBL" id="MBW5486526.1"/>
    </source>
</evidence>
<comment type="caution">
    <text evidence="1">The sequence shown here is derived from an EMBL/GenBank/DDBJ whole genome shotgun (WGS) entry which is preliminary data.</text>
</comment>
<keyword evidence="2" id="KW-1185">Reference proteome</keyword>
<protein>
    <submittedName>
        <fullName evidence="1">Uncharacterized protein</fullName>
    </submittedName>
</protein>